<keyword evidence="4 10" id="KW-0863">Zinc-finger</keyword>
<dbReference type="InterPro" id="IPR017907">
    <property type="entry name" value="Znf_RING_CS"/>
</dbReference>
<organism evidence="13 14">
    <name type="scientific">Anser cygnoides</name>
    <name type="common">Swan goose</name>
    <dbReference type="NCBI Taxonomy" id="8845"/>
    <lineage>
        <taxon>Eukaryota</taxon>
        <taxon>Metazoa</taxon>
        <taxon>Chordata</taxon>
        <taxon>Craniata</taxon>
        <taxon>Vertebrata</taxon>
        <taxon>Euteleostomi</taxon>
        <taxon>Archelosauria</taxon>
        <taxon>Archosauria</taxon>
        <taxon>Dinosauria</taxon>
        <taxon>Saurischia</taxon>
        <taxon>Theropoda</taxon>
        <taxon>Coelurosauria</taxon>
        <taxon>Aves</taxon>
        <taxon>Neognathae</taxon>
        <taxon>Galloanserae</taxon>
        <taxon>Anseriformes</taxon>
        <taxon>Anatidae</taxon>
        <taxon>Anserinae</taxon>
        <taxon>Anser</taxon>
    </lineage>
</organism>
<evidence type="ECO:0000259" key="12">
    <source>
        <dbReference type="PROSITE" id="PS50089"/>
    </source>
</evidence>
<dbReference type="Pfam" id="PF16207">
    <property type="entry name" value="RAWUL"/>
    <property type="match status" value="1"/>
</dbReference>
<evidence type="ECO:0000256" key="5">
    <source>
        <dbReference type="ARBA" id="ARBA00022833"/>
    </source>
</evidence>
<dbReference type="InterPro" id="IPR013083">
    <property type="entry name" value="Znf_RING/FYVE/PHD"/>
</dbReference>
<dbReference type="FunFam" id="3.10.20.90:FF:000073">
    <property type="entry name" value="Polycomb group RING finger protein 3"/>
    <property type="match status" value="1"/>
</dbReference>
<dbReference type="Ensembl" id="ENSACDT00005008074.1">
    <property type="protein sequence ID" value="ENSACDP00005006711.1"/>
    <property type="gene ID" value="ENSACDG00005004924.1"/>
</dbReference>
<feature type="compositionally biased region" description="Basic and acidic residues" evidence="11">
    <location>
        <begin position="169"/>
        <end position="192"/>
    </location>
</feature>
<evidence type="ECO:0000256" key="1">
    <source>
        <dbReference type="ARBA" id="ARBA00004123"/>
    </source>
</evidence>
<dbReference type="InterPro" id="IPR051507">
    <property type="entry name" value="PcG_RING_finger"/>
</dbReference>
<feature type="domain" description="RING-type" evidence="12">
    <location>
        <begin position="69"/>
        <end position="108"/>
    </location>
</feature>
<dbReference type="GO" id="GO:0008270">
    <property type="term" value="F:zinc ion binding"/>
    <property type="evidence" value="ECO:0007669"/>
    <property type="project" value="UniProtKB-KW"/>
</dbReference>
<dbReference type="CDD" id="cd16735">
    <property type="entry name" value="RING-HC_PCGF3"/>
    <property type="match status" value="1"/>
</dbReference>
<keyword evidence="6" id="KW-0805">Transcription regulation</keyword>
<dbReference type="Pfam" id="PF13923">
    <property type="entry name" value="zf-C3HC4_2"/>
    <property type="match status" value="1"/>
</dbReference>
<comment type="subcellular location">
    <subcellularLocation>
        <location evidence="1">Nucleus</location>
    </subcellularLocation>
</comment>
<dbReference type="SUPFAM" id="SSF57850">
    <property type="entry name" value="RING/U-box"/>
    <property type="match status" value="1"/>
</dbReference>
<proteinExistence type="predicted"/>
<evidence type="ECO:0000256" key="3">
    <source>
        <dbReference type="ARBA" id="ARBA00022723"/>
    </source>
</evidence>
<dbReference type="Proteomes" id="UP000694521">
    <property type="component" value="Unplaced"/>
</dbReference>
<dbReference type="Gene3D" id="3.10.20.90">
    <property type="entry name" value="Phosphatidylinositol 3-kinase Catalytic Subunit, Chain A, domain 1"/>
    <property type="match status" value="1"/>
</dbReference>
<sequence length="314" mass="36561">MCPRSQHLETPLCWPYVSGTFLWARCAGCLWRQPFVAVLQPPTEELSLWTPKMLTRKIKLWDINAHITCRLCNGYLIDATTVTECLHTFCRSCLVKYLEENNTCPTCRIVIHQSHPLQYIGHDRTMQDIVYKLVPGLQEAEMKKQREFYHKLGMEVPGDIKGETCSAKQHLDSHRNGETKTDENSNKETSEEKQEEDNDYHRSDEQVSICLECNSSKLRGLKRKWIRCSAQATVLHLKKFIAKKLNLSSFNELDILCNEEILGKDHTLKFVVVTRWRFKKAPLLLHYRPKMDLLKIPGVQRCCARTEGFYFMPV</sequence>
<gene>
    <name evidence="13" type="primary">PCGF3</name>
</gene>
<evidence type="ECO:0000313" key="14">
    <source>
        <dbReference type="Proteomes" id="UP000694521"/>
    </source>
</evidence>
<evidence type="ECO:0000256" key="2">
    <source>
        <dbReference type="ARBA" id="ARBA00022491"/>
    </source>
</evidence>
<evidence type="ECO:0000256" key="9">
    <source>
        <dbReference type="ARBA" id="ARBA00072766"/>
    </source>
</evidence>
<reference evidence="13" key="2">
    <citation type="submission" date="2025-09" db="UniProtKB">
        <authorList>
            <consortium name="Ensembl"/>
        </authorList>
    </citation>
    <scope>IDENTIFICATION</scope>
</reference>
<dbReference type="InterPro" id="IPR032443">
    <property type="entry name" value="RAWUL"/>
</dbReference>
<feature type="region of interest" description="Disordered" evidence="11">
    <location>
        <begin position="167"/>
        <end position="201"/>
    </location>
</feature>
<reference evidence="13" key="1">
    <citation type="submission" date="2025-08" db="UniProtKB">
        <authorList>
            <consortium name="Ensembl"/>
        </authorList>
    </citation>
    <scope>IDENTIFICATION</scope>
</reference>
<dbReference type="AlphaFoldDB" id="A0A8B9IGI3"/>
<dbReference type="PROSITE" id="PS50089">
    <property type="entry name" value="ZF_RING_2"/>
    <property type="match status" value="1"/>
</dbReference>
<dbReference type="PROSITE" id="PS00518">
    <property type="entry name" value="ZF_RING_1"/>
    <property type="match status" value="1"/>
</dbReference>
<dbReference type="Gene3D" id="3.30.40.10">
    <property type="entry name" value="Zinc/RING finger domain, C3HC4 (zinc finger)"/>
    <property type="match status" value="1"/>
</dbReference>
<evidence type="ECO:0000256" key="7">
    <source>
        <dbReference type="ARBA" id="ARBA00023163"/>
    </source>
</evidence>
<evidence type="ECO:0000256" key="4">
    <source>
        <dbReference type="ARBA" id="ARBA00022771"/>
    </source>
</evidence>
<protein>
    <recommendedName>
        <fullName evidence="9">Polycomb group RING finger protein 3</fullName>
    </recommendedName>
</protein>
<keyword evidence="8" id="KW-0539">Nucleus</keyword>
<dbReference type="FunFam" id="3.30.40.10:FF:000033">
    <property type="entry name" value="Polycomb group RING finger protein 3"/>
    <property type="match status" value="1"/>
</dbReference>
<keyword evidence="14" id="KW-1185">Reference proteome</keyword>
<dbReference type="CDD" id="cd17083">
    <property type="entry name" value="RAWUL_PCGF3"/>
    <property type="match status" value="1"/>
</dbReference>
<dbReference type="InterPro" id="IPR001841">
    <property type="entry name" value="Znf_RING"/>
</dbReference>
<keyword evidence="3" id="KW-0479">Metal-binding</keyword>
<keyword evidence="2" id="KW-0678">Repressor</keyword>
<dbReference type="GO" id="GO:0031519">
    <property type="term" value="C:PcG protein complex"/>
    <property type="evidence" value="ECO:0007669"/>
    <property type="project" value="UniProtKB-ARBA"/>
</dbReference>
<evidence type="ECO:0000313" key="13">
    <source>
        <dbReference type="Ensembl" id="ENSACDP00005006711.1"/>
    </source>
</evidence>
<dbReference type="SMART" id="SM00184">
    <property type="entry name" value="RING"/>
    <property type="match status" value="1"/>
</dbReference>
<accession>A0A8B9IGI3</accession>
<evidence type="ECO:0000256" key="10">
    <source>
        <dbReference type="PROSITE-ProRule" id="PRU00175"/>
    </source>
</evidence>
<evidence type="ECO:0000256" key="8">
    <source>
        <dbReference type="ARBA" id="ARBA00023242"/>
    </source>
</evidence>
<name>A0A8B9IGI3_ANSCY</name>
<keyword evidence="5" id="KW-0862">Zinc</keyword>
<keyword evidence="7" id="KW-0804">Transcription</keyword>
<dbReference type="PANTHER" id="PTHR45893">
    <property type="entry name" value="POLYCOMB GROUP RING FINGER PROTEIN"/>
    <property type="match status" value="1"/>
</dbReference>
<evidence type="ECO:0000256" key="6">
    <source>
        <dbReference type="ARBA" id="ARBA00023015"/>
    </source>
</evidence>
<evidence type="ECO:0000256" key="11">
    <source>
        <dbReference type="SAM" id="MobiDB-lite"/>
    </source>
</evidence>